<dbReference type="AlphaFoldDB" id="A0A8J3VDB5"/>
<keyword evidence="2" id="KW-0472">Membrane</keyword>
<accession>A0A8J3VDB5</accession>
<keyword evidence="4" id="KW-1185">Reference proteome</keyword>
<feature type="compositionally biased region" description="Basic and acidic residues" evidence="1">
    <location>
        <begin position="175"/>
        <end position="194"/>
    </location>
</feature>
<keyword evidence="2" id="KW-1133">Transmembrane helix</keyword>
<reference evidence="3" key="1">
    <citation type="submission" date="2021-01" db="EMBL/GenBank/DDBJ databases">
        <title>Whole genome shotgun sequence of Planotetraspora thailandica NBRC 104271.</title>
        <authorList>
            <person name="Komaki H."/>
            <person name="Tamura T."/>
        </authorList>
    </citation>
    <scope>NUCLEOTIDE SEQUENCE</scope>
    <source>
        <strain evidence="3">NBRC 104271</strain>
    </source>
</reference>
<sequence length="234" mass="24684">MLTPLGLVRRSIGLLIGLGALSCALTLLYLAVSALMTLGGSCGAGGPYVVETPCPAGIAWIIPVSIFGGLAALGLYAVSLLPVGPKLVVLAWPALFLSLGWVFLDAALDPELGVDVGFMICAVLFIVMGGLPLLFMANRDALRRVFWGVAPPRTAQAPVATRPGEVHWTTTVELPGDRDRDRRHAHPRRPEPERAPSGAGTGLVEALERLAALHKEGRLDDAEYAAAKNRLLNG</sequence>
<proteinExistence type="predicted"/>
<evidence type="ECO:0000313" key="3">
    <source>
        <dbReference type="EMBL" id="GII55545.1"/>
    </source>
</evidence>
<feature type="transmembrane region" description="Helical" evidence="2">
    <location>
        <begin position="12"/>
        <end position="38"/>
    </location>
</feature>
<dbReference type="EMBL" id="BOOR01000027">
    <property type="protein sequence ID" value="GII55545.1"/>
    <property type="molecule type" value="Genomic_DNA"/>
</dbReference>
<evidence type="ECO:0000256" key="1">
    <source>
        <dbReference type="SAM" id="MobiDB-lite"/>
    </source>
</evidence>
<name>A0A8J3VDB5_9ACTN</name>
<feature type="region of interest" description="Disordered" evidence="1">
    <location>
        <begin position="171"/>
        <end position="201"/>
    </location>
</feature>
<dbReference type="RefSeq" id="WP_203945741.1">
    <property type="nucleotide sequence ID" value="NZ_BOOR01000027.1"/>
</dbReference>
<keyword evidence="2" id="KW-0812">Transmembrane</keyword>
<evidence type="ECO:0008006" key="5">
    <source>
        <dbReference type="Google" id="ProtNLM"/>
    </source>
</evidence>
<protein>
    <recommendedName>
        <fullName evidence="5">SHOCT domain-containing protein</fullName>
    </recommendedName>
</protein>
<feature type="transmembrane region" description="Helical" evidence="2">
    <location>
        <begin position="58"/>
        <end position="80"/>
    </location>
</feature>
<feature type="transmembrane region" description="Helical" evidence="2">
    <location>
        <begin position="87"/>
        <end position="104"/>
    </location>
</feature>
<comment type="caution">
    <text evidence="3">The sequence shown here is derived from an EMBL/GenBank/DDBJ whole genome shotgun (WGS) entry which is preliminary data.</text>
</comment>
<gene>
    <name evidence="3" type="ORF">Pth03_39340</name>
</gene>
<organism evidence="3 4">
    <name type="scientific">Planotetraspora thailandica</name>
    <dbReference type="NCBI Taxonomy" id="487172"/>
    <lineage>
        <taxon>Bacteria</taxon>
        <taxon>Bacillati</taxon>
        <taxon>Actinomycetota</taxon>
        <taxon>Actinomycetes</taxon>
        <taxon>Streptosporangiales</taxon>
        <taxon>Streptosporangiaceae</taxon>
        <taxon>Planotetraspora</taxon>
    </lineage>
</organism>
<feature type="transmembrane region" description="Helical" evidence="2">
    <location>
        <begin position="116"/>
        <end position="137"/>
    </location>
</feature>
<evidence type="ECO:0000256" key="2">
    <source>
        <dbReference type="SAM" id="Phobius"/>
    </source>
</evidence>
<dbReference type="Proteomes" id="UP000605992">
    <property type="component" value="Unassembled WGS sequence"/>
</dbReference>
<evidence type="ECO:0000313" key="4">
    <source>
        <dbReference type="Proteomes" id="UP000605992"/>
    </source>
</evidence>